<name>A0ABU2M183_9ACTN</name>
<keyword evidence="3" id="KW-0067">ATP-binding</keyword>
<feature type="compositionally biased region" description="Basic and acidic residues" evidence="1">
    <location>
        <begin position="665"/>
        <end position="680"/>
    </location>
</feature>
<keyword evidence="4" id="KW-1185">Reference proteome</keyword>
<dbReference type="RefSeq" id="WP_311604923.1">
    <property type="nucleotide sequence ID" value="NZ_JAVREM010000129.1"/>
</dbReference>
<feature type="domain" description="Helicase XPB/Ssl2 N-terminal" evidence="2">
    <location>
        <begin position="511"/>
        <end position="629"/>
    </location>
</feature>
<evidence type="ECO:0000259" key="2">
    <source>
        <dbReference type="Pfam" id="PF13625"/>
    </source>
</evidence>
<proteinExistence type="predicted"/>
<dbReference type="InterPro" id="IPR032830">
    <property type="entry name" value="XPB/Ssl2_N"/>
</dbReference>
<organism evidence="3 4">
    <name type="scientific">Streptomyces millisiae</name>
    <dbReference type="NCBI Taxonomy" id="3075542"/>
    <lineage>
        <taxon>Bacteria</taxon>
        <taxon>Bacillati</taxon>
        <taxon>Actinomycetota</taxon>
        <taxon>Actinomycetes</taxon>
        <taxon>Kitasatosporales</taxon>
        <taxon>Streptomycetaceae</taxon>
        <taxon>Streptomyces</taxon>
    </lineage>
</organism>
<reference evidence="4" key="1">
    <citation type="submission" date="2023-07" db="EMBL/GenBank/DDBJ databases">
        <title>30 novel species of actinomycetes from the DSMZ collection.</title>
        <authorList>
            <person name="Nouioui I."/>
        </authorList>
    </citation>
    <scope>NUCLEOTIDE SEQUENCE [LARGE SCALE GENOMIC DNA]</scope>
    <source>
        <strain evidence="4">DSM 44918</strain>
    </source>
</reference>
<gene>
    <name evidence="3" type="ORF">RNC47_35440</name>
</gene>
<keyword evidence="3" id="KW-0347">Helicase</keyword>
<dbReference type="Pfam" id="PF13625">
    <property type="entry name" value="Helicase_C_3"/>
    <property type="match status" value="1"/>
</dbReference>
<sequence>MSSISTSSPSASPGFPLSAWLGGLPAGQLRALLAARPDTLQPYAPNDLGELATRLLDKASVARAMSRVPLRCLQVAEALAASGAIGAGVARGRLAGLLREGDGEGARGLDLALTELSGYALAWQDERGLWYLAEQVAKTWPTPLGLGTGLAELLDEKTTDELRGMVEALGITPPDTRQRRLDTLMAHHTDPALVRDLVASAPPASRELLLDHSRAVRTEPVPSSLPGLRWALDRGLLLRARYGQVPAQMPAEVALILRGPDWRAPFAAGPPAPPLVSAPAEAVAKEAAASAFAFLDRAAAVLAECAARPPERRKTGGVGPRELLRLGRAAGCEETDVRLALELGRAAGLLCRDEDRFPATADYDAWLAGDPGHRAATLLRAWRSVPATPTRTRDREGRTLPALLELPPRRDVTIARRTLLNAASRLPAGRGAGEPAALGAVVAWHRPLAARLDEDTPPFTTLLAEASRLGVLAHGTLSPLGAALLADDETALVEAARRLLPAASERARIGGDLTAVVAGAPSARLERTLDAVADRESRGAASVWRFTPASIRRGLDAGGSATSIESELTGLNGGPLPQPLRYLIADTARRHGQLRVVSAGCVIHAPEPALLTEIIYHRKLAPLGLRQLAPTVLVSRTPAPETLAALRTAGYAPVTEAVDGTVQVERTERPKPAPQPERRAPLPGQRGYAASVGRPEPERLERVVAQLLVAAKRSAEFLRQAAPQLSPDAVRDLARGIDTGSRVLLEHPDEHGRPRRCAMDELTLDPPGAMYGWCHDHRRDHDFTLSRVTNATTAP</sequence>
<dbReference type="EMBL" id="JAVREM010000129">
    <property type="protein sequence ID" value="MDT0323610.1"/>
    <property type="molecule type" value="Genomic_DNA"/>
</dbReference>
<evidence type="ECO:0000313" key="4">
    <source>
        <dbReference type="Proteomes" id="UP001183420"/>
    </source>
</evidence>
<keyword evidence="3" id="KW-0378">Hydrolase</keyword>
<evidence type="ECO:0000313" key="3">
    <source>
        <dbReference type="EMBL" id="MDT0323610.1"/>
    </source>
</evidence>
<dbReference type="Proteomes" id="UP001183420">
    <property type="component" value="Unassembled WGS sequence"/>
</dbReference>
<comment type="caution">
    <text evidence="3">The sequence shown here is derived from an EMBL/GenBank/DDBJ whole genome shotgun (WGS) entry which is preliminary data.</text>
</comment>
<evidence type="ECO:0000256" key="1">
    <source>
        <dbReference type="SAM" id="MobiDB-lite"/>
    </source>
</evidence>
<protein>
    <submittedName>
        <fullName evidence="3">Helicase-associated domain-containing protein</fullName>
    </submittedName>
</protein>
<dbReference type="GO" id="GO:0004386">
    <property type="term" value="F:helicase activity"/>
    <property type="evidence" value="ECO:0007669"/>
    <property type="project" value="UniProtKB-KW"/>
</dbReference>
<keyword evidence="3" id="KW-0547">Nucleotide-binding</keyword>
<feature type="region of interest" description="Disordered" evidence="1">
    <location>
        <begin position="660"/>
        <end position="694"/>
    </location>
</feature>
<accession>A0ABU2M183</accession>